<gene>
    <name evidence="4" type="ORF">ACFO6V_14400</name>
</gene>
<dbReference type="Proteomes" id="UP001596011">
    <property type="component" value="Unassembled WGS sequence"/>
</dbReference>
<proteinExistence type="predicted"/>
<feature type="region of interest" description="Disordered" evidence="1">
    <location>
        <begin position="1"/>
        <end position="33"/>
    </location>
</feature>
<evidence type="ECO:0000313" key="4">
    <source>
        <dbReference type="EMBL" id="MFC4629432.1"/>
    </source>
</evidence>
<dbReference type="CDD" id="cd11614">
    <property type="entry name" value="SAF_CpaB_FlgA_like"/>
    <property type="match status" value="1"/>
</dbReference>
<dbReference type="EMBL" id="JBHSFI010000004">
    <property type="protein sequence ID" value="MFC4629432.1"/>
    <property type="molecule type" value="Genomic_DNA"/>
</dbReference>
<organism evidence="4 5">
    <name type="scientific">Promicromonospora alba</name>
    <dbReference type="NCBI Taxonomy" id="1616110"/>
    <lineage>
        <taxon>Bacteria</taxon>
        <taxon>Bacillati</taxon>
        <taxon>Actinomycetota</taxon>
        <taxon>Actinomycetes</taxon>
        <taxon>Micrococcales</taxon>
        <taxon>Promicromonosporaceae</taxon>
        <taxon>Promicromonospora</taxon>
    </lineage>
</organism>
<dbReference type="InterPro" id="IPR013974">
    <property type="entry name" value="SAF"/>
</dbReference>
<reference evidence="5" key="1">
    <citation type="journal article" date="2019" name="Int. J. Syst. Evol. Microbiol.">
        <title>The Global Catalogue of Microorganisms (GCM) 10K type strain sequencing project: providing services to taxonomists for standard genome sequencing and annotation.</title>
        <authorList>
            <consortium name="The Broad Institute Genomics Platform"/>
            <consortium name="The Broad Institute Genome Sequencing Center for Infectious Disease"/>
            <person name="Wu L."/>
            <person name="Ma J."/>
        </authorList>
    </citation>
    <scope>NUCLEOTIDE SEQUENCE [LARGE SCALE GENOMIC DNA]</scope>
    <source>
        <strain evidence="5">CCUG 42722</strain>
    </source>
</reference>
<dbReference type="Pfam" id="PF08666">
    <property type="entry name" value="SAF"/>
    <property type="match status" value="1"/>
</dbReference>
<dbReference type="InterPro" id="IPR006190">
    <property type="entry name" value="SAF_AFP_Neu5Ac"/>
</dbReference>
<feature type="domain" description="AFP-like" evidence="3">
    <location>
        <begin position="69"/>
        <end position="132"/>
    </location>
</feature>
<evidence type="ECO:0000256" key="2">
    <source>
        <dbReference type="SAM" id="Phobius"/>
    </source>
</evidence>
<sequence length="230" mass="23369">MTTTTPAPDAPRVERPGRTGGGAAGLDQIAPPPKMRRRPAMIALSVALICVGGLTSAWAWQSTSTAQEVLTVRETVLRGEVIEEDNLVTVRIGVDPAIQAVKAAEMATLVGQRAALDIAAHSVITGDQVTEAVVPPKGFSVVGLSLTSAMLPTKQLAVGDKVRVVTTGGEAAAAAGPPPAAYGATVVQTSPDEITGNTLVNVQVATDVAPGVARRAAAGEVALVLDSQEQ</sequence>
<keyword evidence="2" id="KW-0812">Transmembrane</keyword>
<dbReference type="RefSeq" id="WP_377136458.1">
    <property type="nucleotide sequence ID" value="NZ_JBHSFI010000004.1"/>
</dbReference>
<keyword evidence="2" id="KW-1133">Transmembrane helix</keyword>
<dbReference type="PROSITE" id="PS50844">
    <property type="entry name" value="AFP_LIKE"/>
    <property type="match status" value="1"/>
</dbReference>
<evidence type="ECO:0000259" key="3">
    <source>
        <dbReference type="PROSITE" id="PS50844"/>
    </source>
</evidence>
<feature type="transmembrane region" description="Helical" evidence="2">
    <location>
        <begin position="40"/>
        <end position="60"/>
    </location>
</feature>
<keyword evidence="5" id="KW-1185">Reference proteome</keyword>
<comment type="caution">
    <text evidence="4">The sequence shown here is derived from an EMBL/GenBank/DDBJ whole genome shotgun (WGS) entry which is preliminary data.</text>
</comment>
<keyword evidence="2" id="KW-0472">Membrane</keyword>
<evidence type="ECO:0000256" key="1">
    <source>
        <dbReference type="SAM" id="MobiDB-lite"/>
    </source>
</evidence>
<name>A0ABV9HGM0_9MICO</name>
<evidence type="ECO:0000313" key="5">
    <source>
        <dbReference type="Proteomes" id="UP001596011"/>
    </source>
</evidence>
<accession>A0ABV9HGM0</accession>
<protein>
    <submittedName>
        <fullName evidence="4">SAF domain-containing protein</fullName>
    </submittedName>
</protein>